<organism evidence="1 2">
    <name type="scientific">Zavarzinia compransoris</name>
    <dbReference type="NCBI Taxonomy" id="1264899"/>
    <lineage>
        <taxon>Bacteria</taxon>
        <taxon>Pseudomonadati</taxon>
        <taxon>Pseudomonadota</taxon>
        <taxon>Alphaproteobacteria</taxon>
        <taxon>Rhodospirillales</taxon>
        <taxon>Zavarziniaceae</taxon>
        <taxon>Zavarzinia</taxon>
    </lineage>
</organism>
<name>A0A317EB15_9PROT</name>
<dbReference type="InterPro" id="IPR053738">
    <property type="entry name" value="Lambda_capsid_assembly"/>
</dbReference>
<dbReference type="RefSeq" id="WP_109919393.1">
    <property type="nucleotide sequence ID" value="NZ_QGLF01000001.1"/>
</dbReference>
<keyword evidence="2" id="KW-1185">Reference proteome</keyword>
<accession>A0A317EB15</accession>
<dbReference type="Gene3D" id="3.90.1690.10">
    <property type="entry name" value="phage-related protein like domain"/>
    <property type="match status" value="1"/>
</dbReference>
<evidence type="ECO:0008006" key="3">
    <source>
        <dbReference type="Google" id="ProtNLM"/>
    </source>
</evidence>
<proteinExistence type="predicted"/>
<dbReference type="OrthoDB" id="5449178at2"/>
<dbReference type="Proteomes" id="UP000246077">
    <property type="component" value="Unassembled WGS sequence"/>
</dbReference>
<dbReference type="EMBL" id="QGLF01000001">
    <property type="protein sequence ID" value="PWR23360.1"/>
    <property type="molecule type" value="Genomic_DNA"/>
</dbReference>
<sequence>MTTSMSNAQVRVIDPILTTHAQGYRHPDYVGETLFPRVPVAVSGGRVIEFGLESFRRYNLRRAPGAATQRISFGYAGKPFALVQDALEATVPREHSREAQVPGINLAARAVNMVLKVVTKSLEEEQAAIATATANYDANHKVTLSAGTKWSAATGTPSADIEAGKEAIRASTGAYPNVALLSAVAFAAAKNNPAVVERFKYVSKDSITTEMLAALWGISRVVVGGAVTVSDGGAFADIWGNNAVLAYVPSSPAGAEEPSYGYTYTLDGHPVVEQPYYDNNAKSWIYPVTMERSPVLSGIASGYLIQNPA</sequence>
<dbReference type="InterPro" id="IPR005564">
    <property type="entry name" value="Major_capsid_GpE"/>
</dbReference>
<gene>
    <name evidence="1" type="ORF">DKG75_01980</name>
</gene>
<evidence type="ECO:0000313" key="2">
    <source>
        <dbReference type="Proteomes" id="UP000246077"/>
    </source>
</evidence>
<dbReference type="AlphaFoldDB" id="A0A317EB15"/>
<dbReference type="Pfam" id="PF03864">
    <property type="entry name" value="Phage_cap_E"/>
    <property type="match status" value="1"/>
</dbReference>
<comment type="caution">
    <text evidence="1">The sequence shown here is derived from an EMBL/GenBank/DDBJ whole genome shotgun (WGS) entry which is preliminary data.</text>
</comment>
<reference evidence="2" key="1">
    <citation type="submission" date="2018-05" db="EMBL/GenBank/DDBJ databases">
        <title>Zavarzinia sp. HR-AS.</title>
        <authorList>
            <person name="Lee Y."/>
            <person name="Jeon C.O."/>
        </authorList>
    </citation>
    <scope>NUCLEOTIDE SEQUENCE [LARGE SCALE GENOMIC DNA]</scope>
    <source>
        <strain evidence="2">DSM 1231</strain>
    </source>
</reference>
<evidence type="ECO:0000313" key="1">
    <source>
        <dbReference type="EMBL" id="PWR23360.1"/>
    </source>
</evidence>
<protein>
    <recommendedName>
        <fullName evidence="3">Phage capsid protein</fullName>
    </recommendedName>
</protein>